<keyword evidence="3 8" id="KW-0812">Transmembrane</keyword>
<dbReference type="EMBL" id="OV170227">
    <property type="protein sequence ID" value="CAH0727703.1"/>
    <property type="molecule type" value="Genomic_DNA"/>
</dbReference>
<evidence type="ECO:0000256" key="4">
    <source>
        <dbReference type="ARBA" id="ARBA00022989"/>
    </source>
</evidence>
<reference evidence="9" key="1">
    <citation type="submission" date="2021-12" db="EMBL/GenBank/DDBJ databases">
        <authorList>
            <person name="Martin H S."/>
        </authorList>
    </citation>
    <scope>NUCLEOTIDE SEQUENCE</scope>
</reference>
<organism evidence="9 10">
    <name type="scientific">Brenthis ino</name>
    <name type="common">lesser marbled fritillary</name>
    <dbReference type="NCBI Taxonomy" id="405034"/>
    <lineage>
        <taxon>Eukaryota</taxon>
        <taxon>Metazoa</taxon>
        <taxon>Ecdysozoa</taxon>
        <taxon>Arthropoda</taxon>
        <taxon>Hexapoda</taxon>
        <taxon>Insecta</taxon>
        <taxon>Pterygota</taxon>
        <taxon>Neoptera</taxon>
        <taxon>Endopterygota</taxon>
        <taxon>Lepidoptera</taxon>
        <taxon>Glossata</taxon>
        <taxon>Ditrysia</taxon>
        <taxon>Papilionoidea</taxon>
        <taxon>Nymphalidae</taxon>
        <taxon>Heliconiinae</taxon>
        <taxon>Argynnini</taxon>
        <taxon>Brenthis</taxon>
    </lineage>
</organism>
<evidence type="ECO:0000256" key="3">
    <source>
        <dbReference type="ARBA" id="ARBA00022692"/>
    </source>
</evidence>
<comment type="similarity">
    <text evidence="2">Belongs to the Tim17/Tim22/Tim23 family.</text>
</comment>
<comment type="subcellular location">
    <subcellularLocation>
        <location evidence="1">Membrane</location>
        <topology evidence="1">Multi-pass membrane protein</topology>
    </subcellularLocation>
</comment>
<feature type="non-terminal residue" evidence="9">
    <location>
        <position position="263"/>
    </location>
</feature>
<gene>
    <name evidence="9" type="ORF">BINO364_LOCUS13008</name>
</gene>
<keyword evidence="5 8" id="KW-0472">Membrane</keyword>
<accession>A0A8J9VQW4</accession>
<dbReference type="GO" id="GO:0016020">
    <property type="term" value="C:membrane"/>
    <property type="evidence" value="ECO:0007669"/>
    <property type="project" value="UniProtKB-SubCell"/>
</dbReference>
<dbReference type="Pfam" id="PF02466">
    <property type="entry name" value="Tim17"/>
    <property type="match status" value="1"/>
</dbReference>
<evidence type="ECO:0000256" key="6">
    <source>
        <dbReference type="ARBA" id="ARBA00040778"/>
    </source>
</evidence>
<dbReference type="PANTHER" id="PTHR13002">
    <property type="entry name" value="C3ORF1 PROTEIN-RELATED"/>
    <property type="match status" value="1"/>
</dbReference>
<sequence>MFGSLNRKIIFGTVVRLTPSFAIPIIGRRNENDTDNINKPNAVQSTGWDRVKAMYSKNEIEEVSMELHNVAQATMSGILVGAFLGGFAKSRDAYLTFIENNQATTFKSTFEAKKKLQDFITVSFARGAYHWGWRLGIFTGIFSLISTTLSVYRDESSLGDYVSAGIITGAIYKANLGPTAMLVGAGVGGVLSLVGGMLIFSILKLTGLSMEDIRKSLYKLREARQDQLNQAIDKAAYEKNDNLTRHHDEVVEEKGVKNIEEIH</sequence>
<dbReference type="OrthoDB" id="5826189at2759"/>
<evidence type="ECO:0000313" key="10">
    <source>
        <dbReference type="Proteomes" id="UP000838878"/>
    </source>
</evidence>
<feature type="transmembrane region" description="Helical" evidence="8">
    <location>
        <begin position="182"/>
        <end position="205"/>
    </location>
</feature>
<dbReference type="InterPro" id="IPR055299">
    <property type="entry name" value="TIMMDC1"/>
</dbReference>
<evidence type="ECO:0000313" key="9">
    <source>
        <dbReference type="EMBL" id="CAH0727703.1"/>
    </source>
</evidence>
<evidence type="ECO:0000256" key="1">
    <source>
        <dbReference type="ARBA" id="ARBA00004141"/>
    </source>
</evidence>
<feature type="transmembrane region" description="Helical" evidence="8">
    <location>
        <begin position="131"/>
        <end position="152"/>
    </location>
</feature>
<proteinExistence type="inferred from homology"/>
<protein>
    <recommendedName>
        <fullName evidence="6">Complex I assembly factor TIMMDC1, mitochondrial</fullName>
    </recommendedName>
    <alternativeName>
        <fullName evidence="7">Translocase of inner mitochondrial membrane domain-containing protein 1</fullName>
    </alternativeName>
</protein>
<evidence type="ECO:0000256" key="2">
    <source>
        <dbReference type="ARBA" id="ARBA00008444"/>
    </source>
</evidence>
<dbReference type="GO" id="GO:0005739">
    <property type="term" value="C:mitochondrion"/>
    <property type="evidence" value="ECO:0007669"/>
    <property type="project" value="TreeGrafter"/>
</dbReference>
<keyword evidence="10" id="KW-1185">Reference proteome</keyword>
<dbReference type="AlphaFoldDB" id="A0A8J9VQW4"/>
<dbReference type="GO" id="GO:0032981">
    <property type="term" value="P:mitochondrial respiratory chain complex I assembly"/>
    <property type="evidence" value="ECO:0007669"/>
    <property type="project" value="InterPro"/>
</dbReference>
<keyword evidence="4 8" id="KW-1133">Transmembrane helix</keyword>
<dbReference type="PANTHER" id="PTHR13002:SF1">
    <property type="entry name" value="COMPLEX I ASSEMBLY FACTOR TIMMDC1, MITOCHONDRIAL"/>
    <property type="match status" value="1"/>
</dbReference>
<dbReference type="Proteomes" id="UP000838878">
    <property type="component" value="Chromosome 7"/>
</dbReference>
<evidence type="ECO:0000256" key="5">
    <source>
        <dbReference type="ARBA" id="ARBA00023136"/>
    </source>
</evidence>
<evidence type="ECO:0000256" key="7">
    <source>
        <dbReference type="ARBA" id="ARBA00041344"/>
    </source>
</evidence>
<name>A0A8J9VQW4_9NEOP</name>
<evidence type="ECO:0000256" key="8">
    <source>
        <dbReference type="SAM" id="Phobius"/>
    </source>
</evidence>